<dbReference type="AlphaFoldDB" id="A0A2C9W0P8"/>
<protein>
    <submittedName>
        <fullName evidence="1">Uncharacterized protein</fullName>
    </submittedName>
</protein>
<gene>
    <name evidence="1" type="ORF">MANES_04G009500</name>
</gene>
<sequence>MHYVSVSIILGGYFSDSVISLILGSSGHDQVMIL</sequence>
<reference evidence="1" key="1">
    <citation type="submission" date="2016-02" db="EMBL/GenBank/DDBJ databases">
        <title>WGS assembly of Manihot esculenta.</title>
        <authorList>
            <person name="Bredeson J.V."/>
            <person name="Prochnik S.E."/>
            <person name="Lyons J.B."/>
            <person name="Schmutz J."/>
            <person name="Grimwood J."/>
            <person name="Vrebalov J."/>
            <person name="Bart R.S."/>
            <person name="Amuge T."/>
            <person name="Ferguson M.E."/>
            <person name="Green R."/>
            <person name="Putnam N."/>
            <person name="Stites J."/>
            <person name="Rounsley S."/>
            <person name="Rokhsar D.S."/>
        </authorList>
    </citation>
    <scope>NUCLEOTIDE SEQUENCE [LARGE SCALE GENOMIC DNA]</scope>
    <source>
        <tissue evidence="1">Leaf</tissue>
    </source>
</reference>
<organism evidence="1">
    <name type="scientific">Manihot esculenta</name>
    <name type="common">Cassava</name>
    <name type="synonym">Jatropha manihot</name>
    <dbReference type="NCBI Taxonomy" id="3983"/>
    <lineage>
        <taxon>Eukaryota</taxon>
        <taxon>Viridiplantae</taxon>
        <taxon>Streptophyta</taxon>
        <taxon>Embryophyta</taxon>
        <taxon>Tracheophyta</taxon>
        <taxon>Spermatophyta</taxon>
        <taxon>Magnoliopsida</taxon>
        <taxon>eudicotyledons</taxon>
        <taxon>Gunneridae</taxon>
        <taxon>Pentapetalae</taxon>
        <taxon>rosids</taxon>
        <taxon>fabids</taxon>
        <taxon>Malpighiales</taxon>
        <taxon>Euphorbiaceae</taxon>
        <taxon>Crotonoideae</taxon>
        <taxon>Manihoteae</taxon>
        <taxon>Manihot</taxon>
    </lineage>
</organism>
<name>A0A2C9W0P8_MANES</name>
<accession>A0A2C9W0P8</accession>
<dbReference type="EMBL" id="CM004390">
    <property type="protein sequence ID" value="OAY51471.1"/>
    <property type="molecule type" value="Genomic_DNA"/>
</dbReference>
<evidence type="ECO:0000313" key="1">
    <source>
        <dbReference type="EMBL" id="OAY51471.1"/>
    </source>
</evidence>
<proteinExistence type="predicted"/>